<dbReference type="EMBL" id="JBHRTR010000006">
    <property type="protein sequence ID" value="MFC3226050.1"/>
    <property type="molecule type" value="Genomic_DNA"/>
</dbReference>
<comment type="similarity">
    <text evidence="2 6">Belongs to the universal ribosomal protein uL10 family.</text>
</comment>
<keyword evidence="4 6" id="KW-0687">Ribonucleoprotein</keyword>
<dbReference type="InterPro" id="IPR002363">
    <property type="entry name" value="Ribosomal_uL10_CS_bac"/>
</dbReference>
<dbReference type="CDD" id="cd05797">
    <property type="entry name" value="Ribosomal_L10"/>
    <property type="match status" value="1"/>
</dbReference>
<comment type="caution">
    <text evidence="7">The sequence shown here is derived from an EMBL/GenBank/DDBJ whole genome shotgun (WGS) entry which is preliminary data.</text>
</comment>
<dbReference type="GO" id="GO:0005840">
    <property type="term" value="C:ribosome"/>
    <property type="evidence" value="ECO:0007669"/>
    <property type="project" value="UniProtKB-KW"/>
</dbReference>
<evidence type="ECO:0000256" key="5">
    <source>
        <dbReference type="ARBA" id="ARBA00035202"/>
    </source>
</evidence>
<dbReference type="PROSITE" id="PS01109">
    <property type="entry name" value="RIBOSOMAL_L10"/>
    <property type="match status" value="1"/>
</dbReference>
<evidence type="ECO:0000256" key="1">
    <source>
        <dbReference type="ARBA" id="ARBA00002633"/>
    </source>
</evidence>
<dbReference type="Gene3D" id="6.10.250.290">
    <property type="match status" value="1"/>
</dbReference>
<dbReference type="RefSeq" id="WP_379897811.1">
    <property type="nucleotide sequence ID" value="NZ_JBHRTR010000006.1"/>
</dbReference>
<dbReference type="Gene3D" id="3.30.70.1730">
    <property type="match status" value="1"/>
</dbReference>
<dbReference type="InterPro" id="IPR043141">
    <property type="entry name" value="Ribosomal_uL10-like_sf"/>
</dbReference>
<evidence type="ECO:0000256" key="6">
    <source>
        <dbReference type="HAMAP-Rule" id="MF_00362"/>
    </source>
</evidence>
<accession>A0ABV7KV85</accession>
<dbReference type="InterPro" id="IPR001790">
    <property type="entry name" value="Ribosomal_uL10"/>
</dbReference>
<dbReference type="PANTHER" id="PTHR11560">
    <property type="entry name" value="39S RIBOSOMAL PROTEIN L10, MITOCHONDRIAL"/>
    <property type="match status" value="1"/>
</dbReference>
<dbReference type="InterPro" id="IPR022973">
    <property type="entry name" value="Ribosomal_uL10_bac"/>
</dbReference>
<keyword evidence="6" id="KW-0694">RNA-binding</keyword>
<gene>
    <name evidence="6 7" type="primary">rplJ</name>
    <name evidence="7" type="ORF">ACFOGJ_02355</name>
</gene>
<protein>
    <recommendedName>
        <fullName evidence="5 6">Large ribosomal subunit protein uL10</fullName>
    </recommendedName>
</protein>
<evidence type="ECO:0000313" key="8">
    <source>
        <dbReference type="Proteomes" id="UP001595528"/>
    </source>
</evidence>
<comment type="function">
    <text evidence="1 6">Forms part of the ribosomal stalk, playing a central role in the interaction of the ribosome with GTP-bound translation factors.</text>
</comment>
<sequence length="173" mass="18378">MDRSSKEELVAHFHEVFSRTSVVVVTHYTGLSVFEATKLRRQMRDAGASFKVTKNRLTRLALAGTPYEALQDLFVGQTAIAYSDDPVAAAKASVDFAKANEKLVILGGAMGETRLDADGVKALATMPSLDELRGKLVGLIQAPATKVAGVLQAPAGQLARVMAAYGAKEEQAS</sequence>
<evidence type="ECO:0000256" key="3">
    <source>
        <dbReference type="ARBA" id="ARBA00022980"/>
    </source>
</evidence>
<keyword evidence="6" id="KW-0699">rRNA-binding</keyword>
<name>A0ABV7KV85_9PROT</name>
<evidence type="ECO:0000256" key="2">
    <source>
        <dbReference type="ARBA" id="ARBA00008889"/>
    </source>
</evidence>
<keyword evidence="3 6" id="KW-0689">Ribosomal protein</keyword>
<reference evidence="8" key="1">
    <citation type="journal article" date="2019" name="Int. J. Syst. Evol. Microbiol.">
        <title>The Global Catalogue of Microorganisms (GCM) 10K type strain sequencing project: providing services to taxonomists for standard genome sequencing and annotation.</title>
        <authorList>
            <consortium name="The Broad Institute Genomics Platform"/>
            <consortium name="The Broad Institute Genome Sequencing Center for Infectious Disease"/>
            <person name="Wu L."/>
            <person name="Ma J."/>
        </authorList>
    </citation>
    <scope>NUCLEOTIDE SEQUENCE [LARGE SCALE GENOMIC DNA]</scope>
    <source>
        <strain evidence="8">KCTC 42964</strain>
    </source>
</reference>
<dbReference type="Proteomes" id="UP001595528">
    <property type="component" value="Unassembled WGS sequence"/>
</dbReference>
<evidence type="ECO:0000256" key="4">
    <source>
        <dbReference type="ARBA" id="ARBA00023274"/>
    </source>
</evidence>
<dbReference type="Pfam" id="PF00466">
    <property type="entry name" value="Ribosomal_L10"/>
    <property type="match status" value="1"/>
</dbReference>
<dbReference type="SUPFAM" id="SSF160369">
    <property type="entry name" value="Ribosomal protein L10-like"/>
    <property type="match status" value="1"/>
</dbReference>
<proteinExistence type="inferred from homology"/>
<dbReference type="InterPro" id="IPR047865">
    <property type="entry name" value="Ribosomal_uL10_bac_type"/>
</dbReference>
<dbReference type="HAMAP" id="MF_00362">
    <property type="entry name" value="Ribosomal_uL10"/>
    <property type="match status" value="1"/>
</dbReference>
<evidence type="ECO:0000313" key="7">
    <source>
        <dbReference type="EMBL" id="MFC3226050.1"/>
    </source>
</evidence>
<organism evidence="7 8">
    <name type="scientific">Marinibaculum pumilum</name>
    <dbReference type="NCBI Taxonomy" id="1766165"/>
    <lineage>
        <taxon>Bacteria</taxon>
        <taxon>Pseudomonadati</taxon>
        <taxon>Pseudomonadota</taxon>
        <taxon>Alphaproteobacteria</taxon>
        <taxon>Rhodospirillales</taxon>
        <taxon>Rhodospirillaceae</taxon>
        <taxon>Marinibaculum</taxon>
    </lineage>
</organism>
<comment type="subunit">
    <text evidence="6">Part of the ribosomal stalk of the 50S ribosomal subunit. The N-terminus interacts with L11 and the large rRNA to form the base of the stalk. The C-terminus forms an elongated spine to which L12 dimers bind in a sequential fashion forming a multimeric L10(L12)X complex.</text>
</comment>
<keyword evidence="8" id="KW-1185">Reference proteome</keyword>
<dbReference type="NCBIfam" id="NF000955">
    <property type="entry name" value="PRK00099.1-1"/>
    <property type="match status" value="1"/>
</dbReference>